<dbReference type="AlphaFoldDB" id="A0A1G9PJL5"/>
<evidence type="ECO:0000313" key="3">
    <source>
        <dbReference type="EMBL" id="SDL98315.1"/>
    </source>
</evidence>
<dbReference type="InterPro" id="IPR013078">
    <property type="entry name" value="His_Pase_superF_clade-1"/>
</dbReference>
<evidence type="ECO:0000313" key="4">
    <source>
        <dbReference type="Proteomes" id="UP000199350"/>
    </source>
</evidence>
<dbReference type="STRING" id="38302.SAMN04488535_1465"/>
<dbReference type="InterPro" id="IPR050275">
    <property type="entry name" value="PGM_Phosphatase"/>
</dbReference>
<dbReference type="RefSeq" id="WP_092150654.1">
    <property type="nucleotide sequence ID" value="NZ_LT629700.1"/>
</dbReference>
<sequence>MLILLRHGQTTSNVGRHLDTALPGAELTDLGRAQARDAGAEIMERFSPARVVTSQALRARQTGEIAFGEHFESIPALDGLHEVQAGRWEMMNTREAHEAYHGAFRGFYRRKLDSLIDGGDSLDVFLTRYRTAVEPLITPVSREGDTVVVSHGGAIRAFAANATDVDPDFAEQAYLPNCHYVVIDPQGEFGSWRVEQWGTYPLS</sequence>
<dbReference type="InterPro" id="IPR029033">
    <property type="entry name" value="His_PPase_superfam"/>
</dbReference>
<keyword evidence="4" id="KW-1185">Reference proteome</keyword>
<name>A0A1G9PJL5_9CORY</name>
<protein>
    <submittedName>
        <fullName evidence="3">Probable phosphoglycerate mutase</fullName>
    </submittedName>
</protein>
<evidence type="ECO:0000256" key="2">
    <source>
        <dbReference type="ARBA" id="ARBA00023235"/>
    </source>
</evidence>
<dbReference type="PANTHER" id="PTHR48100:SF1">
    <property type="entry name" value="HISTIDINE PHOSPHATASE FAMILY PROTEIN-RELATED"/>
    <property type="match status" value="1"/>
</dbReference>
<dbReference type="GO" id="GO:0005737">
    <property type="term" value="C:cytoplasm"/>
    <property type="evidence" value="ECO:0007669"/>
    <property type="project" value="TreeGrafter"/>
</dbReference>
<dbReference type="Proteomes" id="UP000199350">
    <property type="component" value="Chromosome I"/>
</dbReference>
<proteinExistence type="predicted"/>
<dbReference type="CDD" id="cd07067">
    <property type="entry name" value="HP_PGM_like"/>
    <property type="match status" value="1"/>
</dbReference>
<keyword evidence="1" id="KW-0324">Glycolysis</keyword>
<dbReference type="InterPro" id="IPR001345">
    <property type="entry name" value="PG/BPGM_mutase_AS"/>
</dbReference>
<dbReference type="SMART" id="SM00855">
    <property type="entry name" value="PGAM"/>
    <property type="match status" value="1"/>
</dbReference>
<gene>
    <name evidence="3" type="ORF">SAMN04488535_1465</name>
</gene>
<dbReference type="SUPFAM" id="SSF53254">
    <property type="entry name" value="Phosphoglycerate mutase-like"/>
    <property type="match status" value="1"/>
</dbReference>
<dbReference type="GO" id="GO:0016791">
    <property type="term" value="F:phosphatase activity"/>
    <property type="evidence" value="ECO:0007669"/>
    <property type="project" value="TreeGrafter"/>
</dbReference>
<accession>A0A1G9PJL5</accession>
<organism evidence="3 4">
    <name type="scientific">Corynebacterium mycetoides</name>
    <dbReference type="NCBI Taxonomy" id="38302"/>
    <lineage>
        <taxon>Bacteria</taxon>
        <taxon>Bacillati</taxon>
        <taxon>Actinomycetota</taxon>
        <taxon>Actinomycetes</taxon>
        <taxon>Mycobacteriales</taxon>
        <taxon>Corynebacteriaceae</taxon>
        <taxon>Corynebacterium</taxon>
    </lineage>
</organism>
<dbReference type="EMBL" id="LT629700">
    <property type="protein sequence ID" value="SDL98315.1"/>
    <property type="molecule type" value="Genomic_DNA"/>
</dbReference>
<dbReference type="Gene3D" id="3.40.50.1240">
    <property type="entry name" value="Phosphoglycerate mutase-like"/>
    <property type="match status" value="1"/>
</dbReference>
<dbReference type="PANTHER" id="PTHR48100">
    <property type="entry name" value="BROAD-SPECIFICITY PHOSPHATASE YOR283W-RELATED"/>
    <property type="match status" value="1"/>
</dbReference>
<reference evidence="4" key="1">
    <citation type="submission" date="2016-10" db="EMBL/GenBank/DDBJ databases">
        <authorList>
            <person name="Varghese N."/>
            <person name="Submissions S."/>
        </authorList>
    </citation>
    <scope>NUCLEOTIDE SEQUENCE [LARGE SCALE GENOMIC DNA]</scope>
    <source>
        <strain evidence="4">DSM 20632</strain>
    </source>
</reference>
<dbReference type="OrthoDB" id="9793115at2"/>
<dbReference type="Pfam" id="PF00300">
    <property type="entry name" value="His_Phos_1"/>
    <property type="match status" value="1"/>
</dbReference>
<keyword evidence="2" id="KW-0413">Isomerase</keyword>
<dbReference type="PROSITE" id="PS00175">
    <property type="entry name" value="PG_MUTASE"/>
    <property type="match status" value="1"/>
</dbReference>
<evidence type="ECO:0000256" key="1">
    <source>
        <dbReference type="ARBA" id="ARBA00023152"/>
    </source>
</evidence>